<dbReference type="OMA" id="YTEEHML"/>
<dbReference type="InterPro" id="IPR007858">
    <property type="entry name" value="Dpy-30_motif"/>
</dbReference>
<dbReference type="CTD" id="6749613"/>
<sequence length="703" mass="81681">MQNIEEKSPSIEDIRSKLLIRVFINNCDTYIGHNIAEIIANAIPQATLKEATELDEVNSQIEEITDNVSSVTTDSFEIIGTLKNPLSVKPSWLCKVIESDNPDEILSAMKASDVIIYDIGEDFDALDQTLWAVTILKSEAPTFETLKLFICLSTIMTWVKTKPLDPYDRELTLSEEDFKRRIPHPNFHRQLQIEKCVMASSNKENFITYVLACGLVYGHEENIFHYLFKDAWLSKQALDCYGNGRNVIPTIHVKDLTSIVLNVIDRKPKIRYLVAVDNSNNNLKEIVKSISYYLGTGKVNYISKEDALLNESLPQNEFDKIVVNLRIEGIYIKEHMNIEWVALSGMVDNMKKMIKEFKEYRNLSKPIKICVLGPPAVGKSKISQQLTEYYHIHHITIGEVISEAVENLEQSAARSESELSEREHEQYNQDKELLEALKENKENNNNRYDDHYVHRFLRKKLKSMSCKNQGFILDGYPKTFSQAQDLFASNDENTNEDDNLDYDPEIMPDNVIWLDANDDYLRNRVLNLPEKVVRGSHSTEEGFLRRLVKFHEDNLDETVQHYFDDYAVRVDHYDLTQDPSDNSHKTIRTIIELLGAPRHYGKLANKMAKKENLRRLQMEKERKVIEEREQIKYDIWKSNKERDIAQEKEALDDRSLPIKRYLMRHVLPTLTQGLIECCRHRPDDPIDYLAEFIFKNNPEIDII</sequence>
<evidence type="ECO:0000256" key="3">
    <source>
        <dbReference type="ARBA" id="ARBA00022777"/>
    </source>
</evidence>
<feature type="coiled-coil region" evidence="4">
    <location>
        <begin position="603"/>
        <end position="630"/>
    </location>
</feature>
<dbReference type="EMBL" id="DS985241">
    <property type="protein sequence ID" value="EDV29925.1"/>
    <property type="molecule type" value="Genomic_DNA"/>
</dbReference>
<dbReference type="GO" id="GO:0005524">
    <property type="term" value="F:ATP binding"/>
    <property type="evidence" value="ECO:0007669"/>
    <property type="project" value="InterPro"/>
</dbReference>
<dbReference type="AlphaFoldDB" id="B3RKN7"/>
<keyword evidence="2" id="KW-0547">Nucleotide-binding</keyword>
<dbReference type="InParanoid" id="B3RKN7"/>
<accession>B3RKN7</accession>
<dbReference type="GO" id="GO:0004550">
    <property type="term" value="F:nucleoside diphosphate kinase activity"/>
    <property type="evidence" value="ECO:0000318"/>
    <property type="project" value="GO_Central"/>
</dbReference>
<dbReference type="SUPFAM" id="SSF52540">
    <property type="entry name" value="P-loop containing nucleoside triphosphate hydrolases"/>
    <property type="match status" value="1"/>
</dbReference>
<protein>
    <recommendedName>
        <fullName evidence="7">Adenylate kinase 7</fullName>
    </recommendedName>
</protein>
<dbReference type="KEGG" id="tad:TRIADDRAFT_18926"/>
<dbReference type="CDD" id="cd01428">
    <property type="entry name" value="ADK"/>
    <property type="match status" value="1"/>
</dbReference>
<dbReference type="eggNOG" id="KOG3078">
    <property type="taxonomic scope" value="Eukaryota"/>
</dbReference>
<dbReference type="PhylomeDB" id="B3RKN7"/>
<evidence type="ECO:0000313" key="6">
    <source>
        <dbReference type="Proteomes" id="UP000009022"/>
    </source>
</evidence>
<dbReference type="Gene3D" id="1.20.890.10">
    <property type="entry name" value="cAMP-dependent protein kinase regulatory subunit, dimerization-anchoring domain"/>
    <property type="match status" value="1"/>
</dbReference>
<evidence type="ECO:0000313" key="5">
    <source>
        <dbReference type="EMBL" id="EDV29925.1"/>
    </source>
</evidence>
<dbReference type="SUPFAM" id="SSF51735">
    <property type="entry name" value="NAD(P)-binding Rossmann-fold domains"/>
    <property type="match status" value="1"/>
</dbReference>
<dbReference type="OrthoDB" id="10262413at2759"/>
<proteinExistence type="predicted"/>
<keyword evidence="6" id="KW-1185">Reference proteome</keyword>
<evidence type="ECO:0008006" key="7">
    <source>
        <dbReference type="Google" id="ProtNLM"/>
    </source>
</evidence>
<keyword evidence="4" id="KW-0175">Coiled coil</keyword>
<dbReference type="InterPro" id="IPR047499">
    <property type="entry name" value="DD_AK7"/>
</dbReference>
<dbReference type="CDD" id="cd22967">
    <property type="entry name" value="DD_AK7"/>
    <property type="match status" value="1"/>
</dbReference>
<dbReference type="RefSeq" id="XP_002109127.1">
    <property type="nucleotide sequence ID" value="XM_002109091.1"/>
</dbReference>
<dbReference type="Gene3D" id="3.40.50.720">
    <property type="entry name" value="NAD(P)-binding Rossmann-like Domain"/>
    <property type="match status" value="1"/>
</dbReference>
<organism evidence="5 6">
    <name type="scientific">Trichoplax adhaerens</name>
    <name type="common">Trichoplax reptans</name>
    <dbReference type="NCBI Taxonomy" id="10228"/>
    <lineage>
        <taxon>Eukaryota</taxon>
        <taxon>Metazoa</taxon>
        <taxon>Placozoa</taxon>
        <taxon>Uniplacotomia</taxon>
        <taxon>Trichoplacea</taxon>
        <taxon>Trichoplacidae</taxon>
        <taxon>Trichoplax</taxon>
    </lineage>
</organism>
<dbReference type="InterPro" id="IPR000850">
    <property type="entry name" value="Adenylat/UMP-CMP_kin"/>
</dbReference>
<evidence type="ECO:0000256" key="1">
    <source>
        <dbReference type="ARBA" id="ARBA00022679"/>
    </source>
</evidence>
<dbReference type="Pfam" id="PF05186">
    <property type="entry name" value="Dpy-30"/>
    <property type="match status" value="1"/>
</dbReference>
<dbReference type="GO" id="GO:0005737">
    <property type="term" value="C:cytoplasm"/>
    <property type="evidence" value="ECO:0000318"/>
    <property type="project" value="GO_Central"/>
</dbReference>
<evidence type="ECO:0000256" key="4">
    <source>
        <dbReference type="SAM" id="Coils"/>
    </source>
</evidence>
<dbReference type="GeneID" id="6749613"/>
<dbReference type="PANTHER" id="PTHR23359">
    <property type="entry name" value="NUCLEOTIDE KINASE"/>
    <property type="match status" value="1"/>
</dbReference>
<dbReference type="GO" id="GO:0004017">
    <property type="term" value="F:AMP kinase activity"/>
    <property type="evidence" value="ECO:0000318"/>
    <property type="project" value="GO_Central"/>
</dbReference>
<dbReference type="Pfam" id="PF00406">
    <property type="entry name" value="ADK"/>
    <property type="match status" value="1"/>
</dbReference>
<dbReference type="InterPro" id="IPR036291">
    <property type="entry name" value="NAD(P)-bd_dom_sf"/>
</dbReference>
<dbReference type="InterPro" id="IPR027417">
    <property type="entry name" value="P-loop_NTPase"/>
</dbReference>
<dbReference type="Proteomes" id="UP000009022">
    <property type="component" value="Unassembled WGS sequence"/>
</dbReference>
<name>B3RKN7_TRIAD</name>
<gene>
    <name evidence="5" type="ORF">TRIADDRAFT_18926</name>
</gene>
<feature type="coiled-coil region" evidence="4">
    <location>
        <begin position="405"/>
        <end position="451"/>
    </location>
</feature>
<dbReference type="STRING" id="10228.B3RKN7"/>
<evidence type="ECO:0000256" key="2">
    <source>
        <dbReference type="ARBA" id="ARBA00022741"/>
    </source>
</evidence>
<keyword evidence="1" id="KW-0808">Transferase</keyword>
<keyword evidence="3" id="KW-0418">Kinase</keyword>
<dbReference type="HOGENOM" id="CLU_015567_1_0_1"/>
<reference evidence="5 6" key="1">
    <citation type="journal article" date="2008" name="Nature">
        <title>The Trichoplax genome and the nature of placozoans.</title>
        <authorList>
            <person name="Srivastava M."/>
            <person name="Begovic E."/>
            <person name="Chapman J."/>
            <person name="Putnam N.H."/>
            <person name="Hellsten U."/>
            <person name="Kawashima T."/>
            <person name="Kuo A."/>
            <person name="Mitros T."/>
            <person name="Salamov A."/>
            <person name="Carpenter M.L."/>
            <person name="Signorovitch A.Y."/>
            <person name="Moreno M.A."/>
            <person name="Kamm K."/>
            <person name="Grimwood J."/>
            <person name="Schmutz J."/>
            <person name="Shapiro H."/>
            <person name="Grigoriev I.V."/>
            <person name="Buss L.W."/>
            <person name="Schierwater B."/>
            <person name="Dellaporta S.L."/>
            <person name="Rokhsar D.S."/>
        </authorList>
    </citation>
    <scope>NUCLEOTIDE SEQUENCE [LARGE SCALE GENOMIC DNA]</scope>
    <source>
        <strain evidence="5 6">Grell-BS-1999</strain>
    </source>
</reference>
<dbReference type="Gene3D" id="3.40.50.300">
    <property type="entry name" value="P-loop containing nucleotide triphosphate hydrolases"/>
    <property type="match status" value="1"/>
</dbReference>